<dbReference type="EMBL" id="LNGD01000004">
    <property type="protein sequence ID" value="KYC54174.1"/>
    <property type="molecule type" value="Genomic_DNA"/>
</dbReference>
<protein>
    <recommendedName>
        <fullName evidence="1">DUF6884 domain-containing protein</fullName>
    </recommendedName>
</protein>
<proteinExistence type="predicted"/>
<name>A0A150JB54_9EURY</name>
<evidence type="ECO:0000259" key="1">
    <source>
        <dbReference type="Pfam" id="PF21818"/>
    </source>
</evidence>
<comment type="caution">
    <text evidence="2">The sequence shown here is derived from an EMBL/GenBank/DDBJ whole genome shotgun (WGS) entry which is preliminary data.</text>
</comment>
<dbReference type="InterPro" id="IPR049251">
    <property type="entry name" value="DUF6884"/>
</dbReference>
<feature type="domain" description="DUF6884" evidence="1">
    <location>
        <begin position="9"/>
        <end position="81"/>
    </location>
</feature>
<gene>
    <name evidence="2" type="ORF">AMQ74_00143</name>
</gene>
<sequence length="155" mass="17632">MMRILLATACGAKKKKGRMSAIDLYKSSRIKAVYNRKNGADFAILSAKYGLIPPTKIIKDYEQILDSKISKKLIPQVVEFIKDYDLVIFFKGGSREEYRNLIKQACININKPLVLVGNRNQEDIGKLEDIILRCQKGNYEDLKTIASSVEIYNLL</sequence>
<dbReference type="Pfam" id="PF21818">
    <property type="entry name" value="DUF6884"/>
    <property type="match status" value="1"/>
</dbReference>
<organism evidence="2 3">
    <name type="scientific">Candidatus Methanofastidiosum methylothiophilum</name>
    <dbReference type="NCBI Taxonomy" id="1705564"/>
    <lineage>
        <taxon>Archaea</taxon>
        <taxon>Methanobacteriati</taxon>
        <taxon>Methanobacteriota</taxon>
        <taxon>Stenosarchaea group</taxon>
        <taxon>Candidatus Methanofastidiosia</taxon>
        <taxon>Candidatus Methanofastidiosales</taxon>
        <taxon>Candidatus Methanofastidiosaceae</taxon>
        <taxon>Candidatus Methanofastidiosum</taxon>
    </lineage>
</organism>
<accession>A0A150JB54</accession>
<reference evidence="2 3" key="1">
    <citation type="journal article" date="2016" name="ISME J.">
        <title>Chasing the elusive Euryarchaeota class WSA2: genomes reveal a uniquely fastidious methyl-reducing methanogen.</title>
        <authorList>
            <person name="Nobu M.K."/>
            <person name="Narihiro T."/>
            <person name="Kuroda K."/>
            <person name="Mei R."/>
            <person name="Liu W.T."/>
        </authorList>
    </citation>
    <scope>NUCLEOTIDE SEQUENCE [LARGE SCALE GENOMIC DNA]</scope>
    <source>
        <strain evidence="2">U1lsi0528_Bin089</strain>
    </source>
</reference>
<evidence type="ECO:0000313" key="2">
    <source>
        <dbReference type="EMBL" id="KYC54174.1"/>
    </source>
</evidence>
<dbReference type="AlphaFoldDB" id="A0A150JB54"/>
<evidence type="ECO:0000313" key="3">
    <source>
        <dbReference type="Proteomes" id="UP000075578"/>
    </source>
</evidence>
<dbReference type="Proteomes" id="UP000075578">
    <property type="component" value="Unassembled WGS sequence"/>
</dbReference>